<accession>K1SWX9</accession>
<protein>
    <recommendedName>
        <fullName evidence="2">TonB-dependent receptor</fullName>
    </recommendedName>
</protein>
<comment type="caution">
    <text evidence="1">The sequence shown here is derived from an EMBL/GenBank/DDBJ whole genome shotgun (WGS) entry which is preliminary data.</text>
</comment>
<proteinExistence type="predicted"/>
<reference evidence="1" key="1">
    <citation type="journal article" date="2013" name="Environ. Microbiol.">
        <title>Microbiota from the distal guts of lean and obese adolescents exhibit partial functional redundancy besides clear differences in community structure.</title>
        <authorList>
            <person name="Ferrer M."/>
            <person name="Ruiz A."/>
            <person name="Lanza F."/>
            <person name="Haange S.B."/>
            <person name="Oberbach A."/>
            <person name="Till H."/>
            <person name="Bargiela R."/>
            <person name="Campoy C."/>
            <person name="Segura M.T."/>
            <person name="Richter M."/>
            <person name="von Bergen M."/>
            <person name="Seifert J."/>
            <person name="Suarez A."/>
        </authorList>
    </citation>
    <scope>NUCLEOTIDE SEQUENCE</scope>
</reference>
<gene>
    <name evidence="1" type="ORF">OBE_08079</name>
</gene>
<dbReference type="EMBL" id="AJWZ01005568">
    <property type="protein sequence ID" value="EKC62223.1"/>
    <property type="molecule type" value="Genomic_DNA"/>
</dbReference>
<evidence type="ECO:0008006" key="2">
    <source>
        <dbReference type="Google" id="ProtNLM"/>
    </source>
</evidence>
<dbReference type="AlphaFoldDB" id="K1SWX9"/>
<organism evidence="1">
    <name type="scientific">human gut metagenome</name>
    <dbReference type="NCBI Taxonomy" id="408170"/>
    <lineage>
        <taxon>unclassified sequences</taxon>
        <taxon>metagenomes</taxon>
        <taxon>organismal metagenomes</taxon>
    </lineage>
</organism>
<name>K1SWX9_9ZZZZ</name>
<evidence type="ECO:0000313" key="1">
    <source>
        <dbReference type="EMBL" id="EKC62223.1"/>
    </source>
</evidence>
<sequence length="208" mass="23838">MRAIPLIPVYNENGDFFMYDDLKNFGTSANGILDYTAYASNPMAHMVYNQAGNNKNKNFNLNTAAYLEVQPLKNLIYKGQVSYKQWSSSWRSYLPVYRINNQGDSRDKDQTINNVSLGWNWSLTNTLSYRFDITDLHHFDVLAGTEYSKSRPTYGESVEATGYNSAFGDFTHAYLHNTERKATATVNGYPSDYGSKMSYFGRLNYDFK</sequence>
<feature type="non-terminal residue" evidence="1">
    <location>
        <position position="208"/>
    </location>
</feature>